<proteinExistence type="inferred from homology"/>
<feature type="transmembrane region" description="Helical" evidence="4">
    <location>
        <begin position="221"/>
        <end position="245"/>
    </location>
</feature>
<evidence type="ECO:0000256" key="2">
    <source>
        <dbReference type="ARBA" id="ARBA00023235"/>
    </source>
</evidence>
<keyword evidence="4" id="KW-0472">Membrane</keyword>
<dbReference type="Proteomes" id="UP000676649">
    <property type="component" value="Chromosome"/>
</dbReference>
<dbReference type="PRINTS" id="PR00153">
    <property type="entry name" value="CSAPPISMRASE"/>
</dbReference>
<evidence type="ECO:0000256" key="3">
    <source>
        <dbReference type="RuleBase" id="RU363019"/>
    </source>
</evidence>
<dbReference type="EMBL" id="CP073754">
    <property type="protein sequence ID" value="QWF69524.1"/>
    <property type="molecule type" value="Genomic_DNA"/>
</dbReference>
<dbReference type="EC" id="5.2.1.8" evidence="3"/>
<evidence type="ECO:0000256" key="1">
    <source>
        <dbReference type="ARBA" id="ARBA00023110"/>
    </source>
</evidence>
<evidence type="ECO:0000313" key="7">
    <source>
        <dbReference type="Proteomes" id="UP000676649"/>
    </source>
</evidence>
<name>A0A975MKZ8_9GAMM</name>
<dbReference type="SUPFAM" id="SSF50891">
    <property type="entry name" value="Cyclophilin-like"/>
    <property type="match status" value="1"/>
</dbReference>
<dbReference type="RefSeq" id="WP_215579663.1">
    <property type="nucleotide sequence ID" value="NZ_CP073754.1"/>
</dbReference>
<dbReference type="GO" id="GO:0003755">
    <property type="term" value="F:peptidyl-prolyl cis-trans isomerase activity"/>
    <property type="evidence" value="ECO:0007669"/>
    <property type="project" value="UniProtKB-UniRule"/>
</dbReference>
<sequence length="251" mass="26547">MLLIRTTLLSLLSLSSLFPFTTAQATVVTMETSLGNINIQLYDATAPQTVANFLSYVESGAYNNSIFHRTVPGFVLQGGGFSLSGGSNIVNTTDLPTLIPTKSPVVNEYGAANVIGTIAMAKQSGNANSATDQWFFNLVDNTSTLGPSNNGGYTVFGQIIGNGLNVVNAIANDSYTSSSGYDVSSYLQNQNVSASVYGAFTSTPLQANQDGTYSYITLNDVFLVAPLPASVWMYIPAFLGLAGLMKRRKAV</sequence>
<dbReference type="KEGG" id="mpad:KEF85_09035"/>
<comment type="function">
    <text evidence="3">PPIases accelerate the folding of proteins. It catalyzes the cis-trans isomerization of proline imidic peptide bonds in oligopeptides.</text>
</comment>
<gene>
    <name evidence="6" type="ORF">KEF85_09035</name>
</gene>
<evidence type="ECO:0000313" key="6">
    <source>
        <dbReference type="EMBL" id="QWF69524.1"/>
    </source>
</evidence>
<feature type="domain" description="PPIase cyclophilin-type" evidence="5">
    <location>
        <begin position="24"/>
        <end position="172"/>
    </location>
</feature>
<dbReference type="Gene3D" id="2.40.100.10">
    <property type="entry name" value="Cyclophilin-like"/>
    <property type="match status" value="1"/>
</dbReference>
<keyword evidence="7" id="KW-1185">Reference proteome</keyword>
<dbReference type="InterPro" id="IPR029000">
    <property type="entry name" value="Cyclophilin-like_dom_sf"/>
</dbReference>
<comment type="similarity">
    <text evidence="3">Belongs to the cyclophilin-type PPIase family.</text>
</comment>
<reference evidence="6" key="1">
    <citation type="submission" date="2021-04" db="EMBL/GenBank/DDBJ databases">
        <title>Draft genome sequence data of methanotrophic Methylovulum sp. strain S1L and Methylomonas sp. strain S2AM isolated from boreal lake water columns.</title>
        <authorList>
            <person name="Rissanen A.J."/>
            <person name="Mangayil R."/>
            <person name="Svenning M.M."/>
            <person name="Khanongnuch R."/>
        </authorList>
    </citation>
    <scope>NUCLEOTIDE SEQUENCE</scope>
    <source>
        <strain evidence="6">S2AM</strain>
    </source>
</reference>
<dbReference type="InterPro" id="IPR002130">
    <property type="entry name" value="Cyclophilin-type_PPIase_dom"/>
</dbReference>
<keyword evidence="4" id="KW-1133">Transmembrane helix</keyword>
<organism evidence="6 7">
    <name type="scientific">Methylomonas paludis</name>
    <dbReference type="NCBI Taxonomy" id="1173101"/>
    <lineage>
        <taxon>Bacteria</taxon>
        <taxon>Pseudomonadati</taxon>
        <taxon>Pseudomonadota</taxon>
        <taxon>Gammaproteobacteria</taxon>
        <taxon>Methylococcales</taxon>
        <taxon>Methylococcaceae</taxon>
        <taxon>Methylomonas</taxon>
    </lineage>
</organism>
<feature type="signal peptide" evidence="3">
    <location>
        <begin position="1"/>
        <end position="25"/>
    </location>
</feature>
<feature type="chain" id="PRO_5038160894" description="Peptidyl-prolyl cis-trans isomerase" evidence="3">
    <location>
        <begin position="26"/>
        <end position="251"/>
    </location>
</feature>
<keyword evidence="2 3" id="KW-0413">Isomerase</keyword>
<dbReference type="AlphaFoldDB" id="A0A975MKZ8"/>
<dbReference type="PANTHER" id="PTHR43246">
    <property type="entry name" value="PEPTIDYL-PROLYL CIS-TRANS ISOMERASE CYP38, CHLOROPLASTIC"/>
    <property type="match status" value="1"/>
</dbReference>
<accession>A0A975MKZ8</accession>
<evidence type="ECO:0000259" key="5">
    <source>
        <dbReference type="PROSITE" id="PS50072"/>
    </source>
</evidence>
<dbReference type="PROSITE" id="PS50072">
    <property type="entry name" value="CSA_PPIASE_2"/>
    <property type="match status" value="1"/>
</dbReference>
<evidence type="ECO:0000256" key="4">
    <source>
        <dbReference type="SAM" id="Phobius"/>
    </source>
</evidence>
<dbReference type="Pfam" id="PF00160">
    <property type="entry name" value="Pro_isomerase"/>
    <property type="match status" value="1"/>
</dbReference>
<keyword evidence="3" id="KW-0732">Signal</keyword>
<comment type="catalytic activity">
    <reaction evidence="3">
        <text>[protein]-peptidylproline (omega=180) = [protein]-peptidylproline (omega=0)</text>
        <dbReference type="Rhea" id="RHEA:16237"/>
        <dbReference type="Rhea" id="RHEA-COMP:10747"/>
        <dbReference type="Rhea" id="RHEA-COMP:10748"/>
        <dbReference type="ChEBI" id="CHEBI:83833"/>
        <dbReference type="ChEBI" id="CHEBI:83834"/>
        <dbReference type="EC" id="5.2.1.8"/>
    </reaction>
</comment>
<protein>
    <recommendedName>
        <fullName evidence="3">Peptidyl-prolyl cis-trans isomerase</fullName>
        <shortName evidence="3">PPIase</shortName>
        <ecNumber evidence="3">5.2.1.8</ecNumber>
    </recommendedName>
</protein>
<keyword evidence="1 3" id="KW-0697">Rotamase</keyword>
<keyword evidence="4" id="KW-0812">Transmembrane</keyword>
<dbReference type="InterPro" id="IPR044665">
    <property type="entry name" value="E_coli_cyclophilin_A-like"/>
</dbReference>